<comment type="caution">
    <text evidence="1">The sequence shown here is derived from an EMBL/GenBank/DDBJ whole genome shotgun (WGS) entry which is preliminary data.</text>
</comment>
<accession>A0A939KKD6</accession>
<sequence length="112" mass="12090">MTGSAGFEAMLDGITERVEAAIPGAAFKAMEHVRQVAVNRTPLEDGDLRTSASVVPTPEGANVVYDSVYSRYQEYEHLHHEVGQRLYLTTTIIGEAPKVMGILTSELGKAIG</sequence>
<dbReference type="AlphaFoldDB" id="A0A939KKD6"/>
<evidence type="ECO:0000313" key="2">
    <source>
        <dbReference type="Proteomes" id="UP000664164"/>
    </source>
</evidence>
<evidence type="ECO:0000313" key="1">
    <source>
        <dbReference type="EMBL" id="MBO1269607.1"/>
    </source>
</evidence>
<dbReference type="EMBL" id="JAFNLL010000050">
    <property type="protein sequence ID" value="MBO1269607.1"/>
    <property type="molecule type" value="Genomic_DNA"/>
</dbReference>
<reference evidence="1" key="1">
    <citation type="submission" date="2021-03" db="EMBL/GenBank/DDBJ databases">
        <title>A new species, PO-11, isolated from a karst cave deposit.</title>
        <authorList>
            <person name="Zhaoxiaoyong W."/>
        </authorList>
    </citation>
    <scope>NUCLEOTIDE SEQUENCE</scope>
    <source>
        <strain evidence="1">PO-11</strain>
    </source>
</reference>
<gene>
    <name evidence="1" type="ORF">J1902_16825</name>
</gene>
<name>A0A939KKD6_9MICC</name>
<dbReference type="RefSeq" id="WP_207617463.1">
    <property type="nucleotide sequence ID" value="NZ_JAFNLL010000050.1"/>
</dbReference>
<protein>
    <submittedName>
        <fullName evidence="1">HK97 gp10 family phage protein</fullName>
    </submittedName>
</protein>
<proteinExistence type="predicted"/>
<keyword evidence="2" id="KW-1185">Reference proteome</keyword>
<organism evidence="1 2">
    <name type="scientific">Arthrobacter cavernae</name>
    <dbReference type="NCBI Taxonomy" id="2817681"/>
    <lineage>
        <taxon>Bacteria</taxon>
        <taxon>Bacillati</taxon>
        <taxon>Actinomycetota</taxon>
        <taxon>Actinomycetes</taxon>
        <taxon>Micrococcales</taxon>
        <taxon>Micrococcaceae</taxon>
        <taxon>Arthrobacter</taxon>
    </lineage>
</organism>
<dbReference type="Proteomes" id="UP000664164">
    <property type="component" value="Unassembled WGS sequence"/>
</dbReference>